<dbReference type="InterPro" id="IPR001737">
    <property type="entry name" value="KsgA/Erm"/>
</dbReference>
<dbReference type="Gene3D" id="3.40.50.150">
    <property type="entry name" value="Vaccinia Virus protein VP39"/>
    <property type="match status" value="1"/>
</dbReference>
<organism evidence="5 6">
    <name type="scientific">Cypionkella aquatica</name>
    <dbReference type="NCBI Taxonomy" id="1756042"/>
    <lineage>
        <taxon>Bacteria</taxon>
        <taxon>Pseudomonadati</taxon>
        <taxon>Pseudomonadota</taxon>
        <taxon>Alphaproteobacteria</taxon>
        <taxon>Rhodobacterales</taxon>
        <taxon>Paracoccaceae</taxon>
        <taxon>Cypionkella</taxon>
    </lineage>
</organism>
<gene>
    <name evidence="5" type="primary">pmtA</name>
    <name evidence="5" type="ORF">GCM10010873_33100</name>
</gene>
<comment type="caution">
    <text evidence="5">The sequence shown here is derived from an EMBL/GenBank/DDBJ whole genome shotgun (WGS) entry which is preliminary data.</text>
</comment>
<keyword evidence="2" id="KW-0808">Transferase</keyword>
<dbReference type="Proteomes" id="UP001157355">
    <property type="component" value="Unassembled WGS sequence"/>
</dbReference>
<dbReference type="GO" id="GO:0008168">
    <property type="term" value="F:methyltransferase activity"/>
    <property type="evidence" value="ECO:0007669"/>
    <property type="project" value="UniProtKB-KW"/>
</dbReference>
<dbReference type="GO" id="GO:0032259">
    <property type="term" value="P:methylation"/>
    <property type="evidence" value="ECO:0007669"/>
    <property type="project" value="UniProtKB-KW"/>
</dbReference>
<keyword evidence="4" id="KW-0694">RNA-binding</keyword>
<dbReference type="GO" id="GO:0003723">
    <property type="term" value="F:RNA binding"/>
    <property type="evidence" value="ECO:0007669"/>
    <property type="project" value="UniProtKB-KW"/>
</dbReference>
<sequence>MAKEAALFLRQFLTNPLQVSSVVPSSRWLARAMAQGLGPNSGRVVEFGPGTGVLTEGILAAGVPPENLTLYEMSPSFTKLLRAKFPKVTIHNAAAQAVVGDMKPGVSAVISGLPLLSMPLAVRESIVKAAFDILAPDGVYVQFTYGTKPALTEEQLAKLGLKVSAGPKVWLNIPPARVFHFRRA</sequence>
<dbReference type="SUPFAM" id="SSF53335">
    <property type="entry name" value="S-adenosyl-L-methionine-dependent methyltransferases"/>
    <property type="match status" value="1"/>
</dbReference>
<keyword evidence="1 5" id="KW-0489">Methyltransferase</keyword>
<dbReference type="InterPro" id="IPR029063">
    <property type="entry name" value="SAM-dependent_MTases_sf"/>
</dbReference>
<evidence type="ECO:0000256" key="1">
    <source>
        <dbReference type="ARBA" id="ARBA00022603"/>
    </source>
</evidence>
<evidence type="ECO:0000313" key="5">
    <source>
        <dbReference type="EMBL" id="GLS88336.1"/>
    </source>
</evidence>
<dbReference type="AlphaFoldDB" id="A0AA37U4D9"/>
<dbReference type="CDD" id="cd02440">
    <property type="entry name" value="AdoMet_MTases"/>
    <property type="match status" value="1"/>
</dbReference>
<reference evidence="5 6" key="1">
    <citation type="journal article" date="2014" name="Int. J. Syst. Evol. Microbiol.">
        <title>Complete genome sequence of Corynebacterium casei LMG S-19264T (=DSM 44701T), isolated from a smear-ripened cheese.</title>
        <authorList>
            <consortium name="US DOE Joint Genome Institute (JGI-PGF)"/>
            <person name="Walter F."/>
            <person name="Albersmeier A."/>
            <person name="Kalinowski J."/>
            <person name="Ruckert C."/>
        </authorList>
    </citation>
    <scope>NUCLEOTIDE SEQUENCE [LARGE SCALE GENOMIC DNA]</scope>
    <source>
        <strain evidence="5 6">NBRC 111766</strain>
    </source>
</reference>
<dbReference type="Pfam" id="PF00398">
    <property type="entry name" value="RrnaAD"/>
    <property type="match status" value="1"/>
</dbReference>
<name>A0AA37U4D9_9RHOB</name>
<evidence type="ECO:0000313" key="6">
    <source>
        <dbReference type="Proteomes" id="UP001157355"/>
    </source>
</evidence>
<evidence type="ECO:0000256" key="4">
    <source>
        <dbReference type="ARBA" id="ARBA00022884"/>
    </source>
</evidence>
<dbReference type="EMBL" id="BSPP01000011">
    <property type="protein sequence ID" value="GLS88336.1"/>
    <property type="molecule type" value="Genomic_DNA"/>
</dbReference>
<dbReference type="RefSeq" id="WP_284326505.1">
    <property type="nucleotide sequence ID" value="NZ_BSPP01000011.1"/>
</dbReference>
<evidence type="ECO:0000256" key="3">
    <source>
        <dbReference type="ARBA" id="ARBA00022691"/>
    </source>
</evidence>
<protein>
    <submittedName>
        <fullName evidence="5">Methyltransferase</fullName>
    </submittedName>
</protein>
<keyword evidence="6" id="KW-1185">Reference proteome</keyword>
<accession>A0AA37U4D9</accession>
<proteinExistence type="predicted"/>
<keyword evidence="3" id="KW-0949">S-adenosyl-L-methionine</keyword>
<evidence type="ECO:0000256" key="2">
    <source>
        <dbReference type="ARBA" id="ARBA00022679"/>
    </source>
</evidence>